<dbReference type="GO" id="GO:0008270">
    <property type="term" value="F:zinc ion binding"/>
    <property type="evidence" value="ECO:0007669"/>
    <property type="project" value="UniProtKB-KW"/>
</dbReference>
<keyword evidence="1" id="KW-0863">Zinc-finger</keyword>
<evidence type="ECO:0000313" key="4">
    <source>
        <dbReference type="EMBL" id="SBT72128.1"/>
    </source>
</evidence>
<dbReference type="PROSITE" id="PS52013">
    <property type="entry name" value="ZF_C6H2"/>
    <property type="match status" value="1"/>
</dbReference>
<dbReference type="Pfam" id="PF15801">
    <property type="entry name" value="zf-C6H2"/>
    <property type="match status" value="1"/>
</dbReference>
<organism evidence="4 5">
    <name type="scientific">Plasmodium malariae</name>
    <dbReference type="NCBI Taxonomy" id="5858"/>
    <lineage>
        <taxon>Eukaryota</taxon>
        <taxon>Sar</taxon>
        <taxon>Alveolata</taxon>
        <taxon>Apicomplexa</taxon>
        <taxon>Aconoidasida</taxon>
        <taxon>Haemosporida</taxon>
        <taxon>Plasmodiidae</taxon>
        <taxon>Plasmodium</taxon>
        <taxon>Plasmodium (Plasmodium)</taxon>
    </lineage>
</organism>
<evidence type="ECO:0000256" key="1">
    <source>
        <dbReference type="PROSITE-ProRule" id="PRU01357"/>
    </source>
</evidence>
<evidence type="ECO:0000313" key="5">
    <source>
        <dbReference type="Proteomes" id="UP000219799"/>
    </source>
</evidence>
<proteinExistence type="inferred from homology"/>
<sequence>MTVCSGCGVVTDTTICCPICLKHNKQIFYCSQECFEKNYSDHKKIHYFMKIMNSEEMHNRLYENNPKSEDPKLPVIILTGDKGNINDNESTDYSVNGNVNLNEIRKRNEIKDVVYEVANDVVNAVANEVASEVATGVSNEVASEVASEVANNLANDVANNIVKVVSNGTLNSISNGVAKGISKDDLLSEEHKRKNEVMPIFRTEHNRSNAIQFTSVDNNTKGMKKYDSSNFFSNNSEYNIHAKSGIFENMHRKKNYNKYRNIKNNYLSDDDITGEDSKNNIHKNNLKKNKSNSYMNSIIGYLFSNKYNMILPYYTDMSVKLDKINSKNIKMKNKLSDKKIMEIKKQLKIKKIFRLTILLVIISIIIILSTCIFSYILETSQKNIQINSENLLNKRNTNKNSDILELKSYINVIEDLRKEISEMKEVLYMHNIYINKNFNLNNSYSIFNNFNKMKPSVTSSYNKKLSDKVGSLTSHLYYNDPVSSSSGSYNNIANMQEDEKEQGTGGAQFTQYRYDINDIHQLSSVTDEKFVNNGSSNQVINGEDEKLAQIRSVSQVFGTSGAENLTVSVNNSGSTKGSNNSNENEIAIAGLEGEKKEQHYTLNEKRNEQSTDANSNEHELTVENIKNFIKNHNESNDYEYAKISNVIVNEEKPINSKSAITDGKGIINDKEDTDMKNLKNENLIQSHQIKEKHIKYSSKMEDNENGVNIEKKFVNNKMNKKKQNTI</sequence>
<name>A0A1C3KEW4_PLAMA</name>
<protein>
    <submittedName>
        <fullName evidence="4">HP12 protein homolog, putative</fullName>
    </submittedName>
</protein>
<dbReference type="AlphaFoldDB" id="A0A1C3KEW4"/>
<dbReference type="InterPro" id="IPR031615">
    <property type="entry name" value="Zfn-C6H2"/>
</dbReference>
<dbReference type="EMBL" id="LT594501">
    <property type="protein sequence ID" value="SBT72128.1"/>
    <property type="molecule type" value="Genomic_DNA"/>
</dbReference>
<reference evidence="4 5" key="1">
    <citation type="submission" date="2016-06" db="EMBL/GenBank/DDBJ databases">
        <authorList>
            <consortium name="Pathogen Informatics"/>
        </authorList>
    </citation>
    <scope>NUCLEOTIDE SEQUENCE [LARGE SCALE GENOMIC DNA]</scope>
    <source>
        <strain evidence="4">PmlGA01</strain>
    </source>
</reference>
<keyword evidence="2" id="KW-1133">Transmembrane helix</keyword>
<keyword evidence="1" id="KW-0479">Metal-binding</keyword>
<evidence type="ECO:0000259" key="3">
    <source>
        <dbReference type="PROSITE" id="PS52013"/>
    </source>
</evidence>
<keyword evidence="2" id="KW-0472">Membrane</keyword>
<dbReference type="VEuPathDB" id="PlasmoDB:PmUG01_13027500"/>
<comment type="similarity">
    <text evidence="1">Belongs to the peptidase M24A family. Methionine aminopeptidase type 1 subfamily.</text>
</comment>
<feature type="domain" description="C6H2-type" evidence="3">
    <location>
        <begin position="1"/>
        <end position="53"/>
    </location>
</feature>
<feature type="transmembrane region" description="Helical" evidence="2">
    <location>
        <begin position="352"/>
        <end position="377"/>
    </location>
</feature>
<evidence type="ECO:0000256" key="2">
    <source>
        <dbReference type="SAM" id="Phobius"/>
    </source>
</evidence>
<keyword evidence="2" id="KW-0812">Transmembrane</keyword>
<gene>
    <name evidence="4" type="primary">PmlGA01_130019800</name>
    <name evidence="4" type="ORF">PMLGA01_130019800</name>
</gene>
<accession>A0A1C3KEW4</accession>
<keyword evidence="1" id="KW-0862">Zinc</keyword>
<dbReference type="Proteomes" id="UP000219799">
    <property type="component" value="Chromosome 13"/>
</dbReference>